<evidence type="ECO:0000256" key="1">
    <source>
        <dbReference type="ARBA" id="ARBA00010066"/>
    </source>
</evidence>
<dbReference type="InterPro" id="IPR028987">
    <property type="entry name" value="ATP_synth_B-like_membr_sf"/>
</dbReference>
<evidence type="ECO:0000256" key="6">
    <source>
        <dbReference type="SAM" id="Coils"/>
    </source>
</evidence>
<keyword evidence="6" id="KW-0175">Coiled coil</keyword>
<evidence type="ECO:0000313" key="8">
    <source>
        <dbReference type="Proteomes" id="UP000383932"/>
    </source>
</evidence>
<accession>A0A5N5QLI5</accession>
<dbReference type="PANTHER" id="PTHR12713:SF11">
    <property type="entry name" value="V-TYPE PROTON ATPASE SUBUNIT G"/>
    <property type="match status" value="1"/>
</dbReference>
<dbReference type="AlphaFoldDB" id="A0A5N5QLI5"/>
<dbReference type="Gene3D" id="1.20.5.2950">
    <property type="match status" value="1"/>
</dbReference>
<dbReference type="Proteomes" id="UP000383932">
    <property type="component" value="Unassembled WGS sequence"/>
</dbReference>
<organism evidence="7 8">
    <name type="scientific">Ceratobasidium theobromae</name>
    <dbReference type="NCBI Taxonomy" id="1582974"/>
    <lineage>
        <taxon>Eukaryota</taxon>
        <taxon>Fungi</taxon>
        <taxon>Dikarya</taxon>
        <taxon>Basidiomycota</taxon>
        <taxon>Agaricomycotina</taxon>
        <taxon>Agaricomycetes</taxon>
        <taxon>Cantharellales</taxon>
        <taxon>Ceratobasidiaceae</taxon>
        <taxon>Ceratobasidium</taxon>
    </lineage>
</organism>
<dbReference type="GO" id="GO:0000221">
    <property type="term" value="C:vacuolar proton-transporting V-type ATPase, V1 domain"/>
    <property type="evidence" value="ECO:0007669"/>
    <property type="project" value="TreeGrafter"/>
</dbReference>
<dbReference type="FunFam" id="1.20.5.2950:FF:000001">
    <property type="entry name" value="V-type proton ATPase subunit G"/>
    <property type="match status" value="1"/>
</dbReference>
<comment type="subunit">
    <text evidence="5">V-ATPase is a heteromultimeric enzyme made up of two complexes: the ATP-hydrolytic V1 complex and the proton translocation V0 complex.</text>
</comment>
<dbReference type="OrthoDB" id="250802at2759"/>
<dbReference type="InterPro" id="IPR005124">
    <property type="entry name" value="V-ATPase_G"/>
</dbReference>
<comment type="function">
    <text evidence="5">Subunit of the V1 complex of vacuolar(H+)-ATPase (V-ATPase), a multisubunit enzyme composed of a peripheral complex (V1) that hydrolyzes ATP and a membrane integral complex (V0) that translocates protons. V-ATPase is responsible for acidifying and maintaining the pH of intracellular compartments and in some cell types, is targeted to the plasma membrane, where it is responsible for acidifying the extracellular environment.</text>
</comment>
<dbReference type="SUPFAM" id="SSF81573">
    <property type="entry name" value="F1F0 ATP synthase subunit B, membrane domain"/>
    <property type="match status" value="1"/>
</dbReference>
<dbReference type="GO" id="GO:0016887">
    <property type="term" value="F:ATP hydrolysis activity"/>
    <property type="evidence" value="ECO:0007669"/>
    <property type="project" value="TreeGrafter"/>
</dbReference>
<dbReference type="PANTHER" id="PTHR12713">
    <property type="entry name" value="VACUOLAR ATP SYNTHASE SUBUNIT G"/>
    <property type="match status" value="1"/>
</dbReference>
<gene>
    <name evidence="7" type="ORF">CTheo_4141</name>
</gene>
<sequence length="129" mass="14431">MSSQVQRLLEAEKEAAKIVQEARQYRAQRLKDARTEAAKDIEAYKQHKEEEFNSLQGQVRPVTVKKSQLTARAGSTSNAQDAIDKDTEAKIATIQSAYAAQKDGVVEKLLDRVVLVKPELHRNLTKITA</sequence>
<name>A0A5N5QLI5_9AGAM</name>
<evidence type="ECO:0000313" key="7">
    <source>
        <dbReference type="EMBL" id="KAB5592433.1"/>
    </source>
</evidence>
<keyword evidence="4 5" id="KW-0406">Ion transport</keyword>
<protein>
    <recommendedName>
        <fullName evidence="5">V-type proton ATPase subunit G</fullName>
    </recommendedName>
</protein>
<dbReference type="EMBL" id="SSOP01000065">
    <property type="protein sequence ID" value="KAB5592433.1"/>
    <property type="molecule type" value="Genomic_DNA"/>
</dbReference>
<evidence type="ECO:0000256" key="4">
    <source>
        <dbReference type="ARBA" id="ARBA00023065"/>
    </source>
</evidence>
<keyword evidence="2 5" id="KW-0813">Transport</keyword>
<evidence type="ECO:0000256" key="3">
    <source>
        <dbReference type="ARBA" id="ARBA00022781"/>
    </source>
</evidence>
<proteinExistence type="inferred from homology"/>
<reference evidence="7 8" key="1">
    <citation type="journal article" date="2019" name="Fungal Biol. Biotechnol.">
        <title>Draft genome sequence of fastidious pathogen Ceratobasidium theobromae, which causes vascular-streak dieback in Theobroma cacao.</title>
        <authorList>
            <person name="Ali S.S."/>
            <person name="Asman A."/>
            <person name="Shao J."/>
            <person name="Firmansyah A.P."/>
            <person name="Susilo A.W."/>
            <person name="Rosmana A."/>
            <person name="McMahon P."/>
            <person name="Junaid M."/>
            <person name="Guest D."/>
            <person name="Kheng T.Y."/>
            <person name="Meinhardt L.W."/>
            <person name="Bailey B.A."/>
        </authorList>
    </citation>
    <scope>NUCLEOTIDE SEQUENCE [LARGE SCALE GENOMIC DNA]</scope>
    <source>
        <strain evidence="7 8">CT2</strain>
    </source>
</reference>
<dbReference type="Pfam" id="PF03179">
    <property type="entry name" value="V-ATPase_G"/>
    <property type="match status" value="1"/>
</dbReference>
<comment type="caution">
    <text evidence="7">The sequence shown here is derived from an EMBL/GenBank/DDBJ whole genome shotgun (WGS) entry which is preliminary data.</text>
</comment>
<evidence type="ECO:0000256" key="2">
    <source>
        <dbReference type="ARBA" id="ARBA00022448"/>
    </source>
</evidence>
<keyword evidence="8" id="KW-1185">Reference proteome</keyword>
<dbReference type="GO" id="GO:0046961">
    <property type="term" value="F:proton-transporting ATPase activity, rotational mechanism"/>
    <property type="evidence" value="ECO:0007669"/>
    <property type="project" value="InterPro"/>
</dbReference>
<feature type="coiled-coil region" evidence="6">
    <location>
        <begin position="8"/>
        <end position="50"/>
    </location>
</feature>
<dbReference type="NCBIfam" id="TIGR01147">
    <property type="entry name" value="V_ATP_synt_G"/>
    <property type="match status" value="1"/>
</dbReference>
<evidence type="ECO:0000256" key="5">
    <source>
        <dbReference type="RuleBase" id="RU364019"/>
    </source>
</evidence>
<keyword evidence="3 5" id="KW-0375">Hydrogen ion transport</keyword>
<comment type="similarity">
    <text evidence="1 5">Belongs to the V-ATPase G subunit family.</text>
</comment>